<evidence type="ECO:0000313" key="1">
    <source>
        <dbReference type="EMBL" id="MFD1608764.1"/>
    </source>
</evidence>
<name>A0ABW4HVE1_9BACI</name>
<evidence type="ECO:0000313" key="2">
    <source>
        <dbReference type="Proteomes" id="UP001597221"/>
    </source>
</evidence>
<dbReference type="InterPro" id="IPR025716">
    <property type="entry name" value="Post-transcriptional_regulator"/>
</dbReference>
<proteinExistence type="predicted"/>
<dbReference type="EMBL" id="JBHUDE010000131">
    <property type="protein sequence ID" value="MFD1608764.1"/>
    <property type="molecule type" value="Genomic_DNA"/>
</dbReference>
<keyword evidence="2" id="KW-1185">Reference proteome</keyword>
<accession>A0ABW4HVE1</accession>
<dbReference type="Proteomes" id="UP001597221">
    <property type="component" value="Unassembled WGS sequence"/>
</dbReference>
<dbReference type="Pfam" id="PF13797">
    <property type="entry name" value="Post_transc_reg"/>
    <property type="match status" value="1"/>
</dbReference>
<protein>
    <submittedName>
        <fullName evidence="1">Post-transcriptional regulator</fullName>
    </submittedName>
</protein>
<dbReference type="RefSeq" id="WP_379598170.1">
    <property type="nucleotide sequence ID" value="NZ_JBHUDE010000131.1"/>
</dbReference>
<reference evidence="2" key="1">
    <citation type="journal article" date="2019" name="Int. J. Syst. Evol. Microbiol.">
        <title>The Global Catalogue of Microorganisms (GCM) 10K type strain sequencing project: providing services to taxonomists for standard genome sequencing and annotation.</title>
        <authorList>
            <consortium name="The Broad Institute Genomics Platform"/>
            <consortium name="The Broad Institute Genome Sequencing Center for Infectious Disease"/>
            <person name="Wu L."/>
            <person name="Ma J."/>
        </authorList>
    </citation>
    <scope>NUCLEOTIDE SEQUENCE [LARGE SCALE GENOMIC DNA]</scope>
    <source>
        <strain evidence="2">CGMCC 1.12376</strain>
    </source>
</reference>
<organism evidence="1 2">
    <name type="scientific">Oceanobacillus luteolus</name>
    <dbReference type="NCBI Taxonomy" id="1274358"/>
    <lineage>
        <taxon>Bacteria</taxon>
        <taxon>Bacillati</taxon>
        <taxon>Bacillota</taxon>
        <taxon>Bacilli</taxon>
        <taxon>Bacillales</taxon>
        <taxon>Bacillaceae</taxon>
        <taxon>Oceanobacillus</taxon>
    </lineage>
</organism>
<sequence length="94" mass="10924">MKEMDNVKNWKQMVTPFLNSKAEELHLMGYNQATKEDVWGCLVEKVWKGHPDKRIYEVVADIMHLNSSIYLSYLTVKSYENDDLKTSIAALLNT</sequence>
<comment type="caution">
    <text evidence="1">The sequence shown here is derived from an EMBL/GenBank/DDBJ whole genome shotgun (WGS) entry which is preliminary data.</text>
</comment>
<gene>
    <name evidence="1" type="ORF">ACFSBH_14155</name>
</gene>